<dbReference type="Gene3D" id="2.30.110.10">
    <property type="entry name" value="Electron Transport, Fmn-binding Protein, Chain A"/>
    <property type="match status" value="1"/>
</dbReference>
<dbReference type="Proteomes" id="UP000006833">
    <property type="component" value="Chromosome"/>
</dbReference>
<dbReference type="InterPro" id="IPR055343">
    <property type="entry name" value="CREG_beta-barrel"/>
</dbReference>
<dbReference type="PANTHER" id="PTHR13343:SF17">
    <property type="entry name" value="CELLULAR REPRESSOR OF E1A-STIMULATED GENES, ISOFORM A"/>
    <property type="match status" value="1"/>
</dbReference>
<dbReference type="HOGENOM" id="CLU_093808_2_1_5"/>
<accession>A8LR25</accession>
<organism evidence="2 3">
    <name type="scientific">Dinoroseobacter shibae (strain DSM 16493 / NCIMB 14021 / DFL 12)</name>
    <dbReference type="NCBI Taxonomy" id="398580"/>
    <lineage>
        <taxon>Bacteria</taxon>
        <taxon>Pseudomonadati</taxon>
        <taxon>Pseudomonadota</taxon>
        <taxon>Alphaproteobacteria</taxon>
        <taxon>Rhodobacterales</taxon>
        <taxon>Roseobacteraceae</taxon>
        <taxon>Dinoroseobacter</taxon>
    </lineage>
</organism>
<evidence type="ECO:0000313" key="2">
    <source>
        <dbReference type="EMBL" id="ABV93948.1"/>
    </source>
</evidence>
<dbReference type="AlphaFoldDB" id="A8LR25"/>
<sequence length="164" mass="17369">MPDKINPIRDTDAEARDLARGLIAGARFGALAALDPATGAPVVTRIAVGLDPAGHPLTLVSELSHHTRALEADARCSLLLGEPGPKGDPLTHPRITLQATAAFTRHGTPDYAVLRDHYLQTHPKAQLYIDFTDFHFARFQVSGAALNGGFGKAYSLTPADLGLG</sequence>
<name>A8LR25_DINSH</name>
<dbReference type="eggNOG" id="COG0748">
    <property type="taxonomic scope" value="Bacteria"/>
</dbReference>
<dbReference type="EMBL" id="CP000830">
    <property type="protein sequence ID" value="ABV93948.1"/>
    <property type="molecule type" value="Genomic_DNA"/>
</dbReference>
<proteinExistence type="predicted"/>
<protein>
    <recommendedName>
        <fullName evidence="1">CREG-like beta-barrel domain-containing protein</fullName>
    </recommendedName>
</protein>
<gene>
    <name evidence="2" type="ordered locus">Dshi_2212</name>
</gene>
<dbReference type="RefSeq" id="WP_012178879.1">
    <property type="nucleotide sequence ID" value="NC_009952.1"/>
</dbReference>
<feature type="domain" description="CREG-like beta-barrel" evidence="1">
    <location>
        <begin position="14"/>
        <end position="157"/>
    </location>
</feature>
<keyword evidence="3" id="KW-1185">Reference proteome</keyword>
<dbReference type="PANTHER" id="PTHR13343">
    <property type="entry name" value="CREG1 PROTEIN"/>
    <property type="match status" value="1"/>
</dbReference>
<reference evidence="3" key="1">
    <citation type="journal article" date="2010" name="ISME J.">
        <title>The complete genome sequence of the algal symbiont Dinoroseobacter shibae: a hitchhiker's guide to life in the sea.</title>
        <authorList>
            <person name="Wagner-Dobler I."/>
            <person name="Ballhausen B."/>
            <person name="Berger M."/>
            <person name="Brinkhoff T."/>
            <person name="Buchholz I."/>
            <person name="Bunk B."/>
            <person name="Cypionka H."/>
            <person name="Daniel R."/>
            <person name="Drepper T."/>
            <person name="Gerdts G."/>
            <person name="Hahnke S."/>
            <person name="Han C."/>
            <person name="Jahn D."/>
            <person name="Kalhoefer D."/>
            <person name="Kiss H."/>
            <person name="Klenk H.P."/>
            <person name="Kyrpides N."/>
            <person name="Liebl W."/>
            <person name="Liesegang H."/>
            <person name="Meincke L."/>
            <person name="Pati A."/>
            <person name="Petersen J."/>
            <person name="Piekarski T."/>
            <person name="Pommerenke C."/>
            <person name="Pradella S."/>
            <person name="Pukall R."/>
            <person name="Rabus R."/>
            <person name="Stackebrandt E."/>
            <person name="Thole S."/>
            <person name="Thompson L."/>
            <person name="Tielen P."/>
            <person name="Tomasch J."/>
            <person name="von Jan M."/>
            <person name="Wanphrut N."/>
            <person name="Wichels A."/>
            <person name="Zech H."/>
            <person name="Simon M."/>
        </authorList>
    </citation>
    <scope>NUCLEOTIDE SEQUENCE [LARGE SCALE GENOMIC DNA]</scope>
    <source>
        <strain evidence="3">DSM 16493 / NCIMB 14021 / DFL 12</strain>
    </source>
</reference>
<evidence type="ECO:0000313" key="3">
    <source>
        <dbReference type="Proteomes" id="UP000006833"/>
    </source>
</evidence>
<dbReference type="KEGG" id="dsh:Dshi_2212"/>
<evidence type="ECO:0000259" key="1">
    <source>
        <dbReference type="Pfam" id="PF13883"/>
    </source>
</evidence>
<dbReference type="InterPro" id="IPR012349">
    <property type="entry name" value="Split_barrel_FMN-bd"/>
</dbReference>
<dbReference type="GO" id="GO:0005737">
    <property type="term" value="C:cytoplasm"/>
    <property type="evidence" value="ECO:0007669"/>
    <property type="project" value="UniProtKB-ARBA"/>
</dbReference>
<dbReference type="SUPFAM" id="SSF50475">
    <property type="entry name" value="FMN-binding split barrel"/>
    <property type="match status" value="1"/>
</dbReference>
<dbReference type="Pfam" id="PF13883">
    <property type="entry name" value="CREG_beta-barrel"/>
    <property type="match status" value="1"/>
</dbReference>
<dbReference type="STRING" id="398580.Dshi_2212"/>